<feature type="region of interest" description="Disordered" evidence="1">
    <location>
        <begin position="1"/>
        <end position="143"/>
    </location>
</feature>
<dbReference type="AlphaFoldDB" id="A0AA39XCV7"/>
<reference evidence="2" key="1">
    <citation type="submission" date="2023-06" db="EMBL/GenBank/DDBJ databases">
        <title>Genome-scale phylogeny and comparative genomics of the fungal order Sordariales.</title>
        <authorList>
            <consortium name="Lawrence Berkeley National Laboratory"/>
            <person name="Hensen N."/>
            <person name="Bonometti L."/>
            <person name="Westerberg I."/>
            <person name="Brannstrom I.O."/>
            <person name="Guillou S."/>
            <person name="Cros-Aarteil S."/>
            <person name="Calhoun S."/>
            <person name="Haridas S."/>
            <person name="Kuo A."/>
            <person name="Mondo S."/>
            <person name="Pangilinan J."/>
            <person name="Riley R."/>
            <person name="Labutti K."/>
            <person name="Andreopoulos B."/>
            <person name="Lipzen A."/>
            <person name="Chen C."/>
            <person name="Yanf M."/>
            <person name="Daum C."/>
            <person name="Ng V."/>
            <person name="Clum A."/>
            <person name="Steindorff A."/>
            <person name="Ohm R."/>
            <person name="Martin F."/>
            <person name="Silar P."/>
            <person name="Natvig D."/>
            <person name="Lalanne C."/>
            <person name="Gautier V."/>
            <person name="Ament-Velasquez S.L."/>
            <person name="Kruys A."/>
            <person name="Hutchinson M.I."/>
            <person name="Powell A.J."/>
            <person name="Barry K."/>
            <person name="Miller A.N."/>
            <person name="Grigoriev I.V."/>
            <person name="Debuchy R."/>
            <person name="Gladieux P."/>
            <person name="Thoren M.H."/>
            <person name="Johannesson H."/>
        </authorList>
    </citation>
    <scope>NUCLEOTIDE SEQUENCE</scope>
    <source>
        <strain evidence="2">CBS 606.72</strain>
    </source>
</reference>
<proteinExistence type="predicted"/>
<protein>
    <submittedName>
        <fullName evidence="2">Uncharacterized protein</fullName>
    </submittedName>
</protein>
<evidence type="ECO:0000256" key="1">
    <source>
        <dbReference type="SAM" id="MobiDB-lite"/>
    </source>
</evidence>
<keyword evidence="3" id="KW-1185">Reference proteome</keyword>
<gene>
    <name evidence="2" type="ORF">B0T14DRAFT_559391</name>
</gene>
<evidence type="ECO:0000313" key="3">
    <source>
        <dbReference type="Proteomes" id="UP001175000"/>
    </source>
</evidence>
<feature type="compositionally biased region" description="Polar residues" evidence="1">
    <location>
        <begin position="77"/>
        <end position="91"/>
    </location>
</feature>
<dbReference type="Proteomes" id="UP001175000">
    <property type="component" value="Unassembled WGS sequence"/>
</dbReference>
<evidence type="ECO:0000313" key="2">
    <source>
        <dbReference type="EMBL" id="KAK0631619.1"/>
    </source>
</evidence>
<feature type="compositionally biased region" description="Acidic residues" evidence="1">
    <location>
        <begin position="108"/>
        <end position="119"/>
    </location>
</feature>
<accession>A0AA39XCV7</accession>
<organism evidence="2 3">
    <name type="scientific">Immersiella caudata</name>
    <dbReference type="NCBI Taxonomy" id="314043"/>
    <lineage>
        <taxon>Eukaryota</taxon>
        <taxon>Fungi</taxon>
        <taxon>Dikarya</taxon>
        <taxon>Ascomycota</taxon>
        <taxon>Pezizomycotina</taxon>
        <taxon>Sordariomycetes</taxon>
        <taxon>Sordariomycetidae</taxon>
        <taxon>Sordariales</taxon>
        <taxon>Lasiosphaeriaceae</taxon>
        <taxon>Immersiella</taxon>
    </lineage>
</organism>
<sequence>MNSPRTEVLDEIVVSSSYLQHKPGDDTKRPEPDNNREQPESDSDSDFDQWLPGEYEAFYGDEPELAGLESGGDLELQPNSSRPKSNGNSAPGSDEDSETGSDGNWEPGSDEDSETESDGNLEPRSRRCRRKRRKKVARRKGKTLRTCVCCAKEESGLNVRASGSLLETSN</sequence>
<comment type="caution">
    <text evidence="2">The sequence shown here is derived from an EMBL/GenBank/DDBJ whole genome shotgun (WGS) entry which is preliminary data.</text>
</comment>
<name>A0AA39XCV7_9PEZI</name>
<dbReference type="EMBL" id="JAULSU010000001">
    <property type="protein sequence ID" value="KAK0631619.1"/>
    <property type="molecule type" value="Genomic_DNA"/>
</dbReference>
<feature type="compositionally biased region" description="Basic and acidic residues" evidence="1">
    <location>
        <begin position="22"/>
        <end position="39"/>
    </location>
</feature>
<feature type="compositionally biased region" description="Basic residues" evidence="1">
    <location>
        <begin position="126"/>
        <end position="143"/>
    </location>
</feature>